<evidence type="ECO:0000313" key="3">
    <source>
        <dbReference type="Proteomes" id="UP000070700"/>
    </source>
</evidence>
<name>A0A132BF84_MOLSC</name>
<accession>A0A132BF84</accession>
<dbReference type="KEGG" id="psco:LY89DRAFT_258857"/>
<evidence type="ECO:0000256" key="1">
    <source>
        <dbReference type="SAM" id="MobiDB-lite"/>
    </source>
</evidence>
<feature type="region of interest" description="Disordered" evidence="1">
    <location>
        <begin position="1"/>
        <end position="23"/>
    </location>
</feature>
<dbReference type="EMBL" id="KQ947429">
    <property type="protein sequence ID" value="KUJ10367.1"/>
    <property type="molecule type" value="Genomic_DNA"/>
</dbReference>
<sequence length="227" mass="25004">MDGESGARGGEEEERSGSSTLCRGGSGCCLSRATARHGRVRERGERRINCTEGRGGERCFVWRAEATALLVGVADAIYFPYCYAGSGTLHLVCNSFRTAVFLFWACKYAAAALRARKISQLSHMMDGDCGELEEGQSTCIPDVILERKEGGTTAVPFGCFAERESDTKDYQSSWLCCEGVEHSLVIDDAHMLCDGIPYLCGRVRKGFAIEAQFWHVRVSTLEIDFIR</sequence>
<dbReference type="AlphaFoldDB" id="A0A132BF84"/>
<dbReference type="RefSeq" id="XP_018064722.1">
    <property type="nucleotide sequence ID" value="XM_018206259.1"/>
</dbReference>
<gene>
    <name evidence="2" type="ORF">LY89DRAFT_258857</name>
</gene>
<dbReference type="InParanoid" id="A0A132BF84"/>
<dbReference type="GeneID" id="28815985"/>
<reference evidence="2 3" key="1">
    <citation type="submission" date="2015-10" db="EMBL/GenBank/DDBJ databases">
        <title>Full genome of DAOMC 229536 Phialocephala scopiformis, a fungal endophyte of spruce producing the potent anti-insectan compound rugulosin.</title>
        <authorList>
            <consortium name="DOE Joint Genome Institute"/>
            <person name="Walker A.K."/>
            <person name="Frasz S.L."/>
            <person name="Seifert K.A."/>
            <person name="Miller J.D."/>
            <person name="Mondo S.J."/>
            <person name="Labutti K."/>
            <person name="Lipzen A."/>
            <person name="Dockter R."/>
            <person name="Kennedy M."/>
            <person name="Grigoriev I.V."/>
            <person name="Spatafora J.W."/>
        </authorList>
    </citation>
    <scope>NUCLEOTIDE SEQUENCE [LARGE SCALE GENOMIC DNA]</scope>
    <source>
        <strain evidence="2 3">CBS 120377</strain>
    </source>
</reference>
<proteinExistence type="predicted"/>
<organism evidence="2 3">
    <name type="scientific">Mollisia scopiformis</name>
    <name type="common">Conifer needle endophyte fungus</name>
    <name type="synonym">Phialocephala scopiformis</name>
    <dbReference type="NCBI Taxonomy" id="149040"/>
    <lineage>
        <taxon>Eukaryota</taxon>
        <taxon>Fungi</taxon>
        <taxon>Dikarya</taxon>
        <taxon>Ascomycota</taxon>
        <taxon>Pezizomycotina</taxon>
        <taxon>Leotiomycetes</taxon>
        <taxon>Helotiales</taxon>
        <taxon>Mollisiaceae</taxon>
        <taxon>Mollisia</taxon>
    </lineage>
</organism>
<dbReference type="Proteomes" id="UP000070700">
    <property type="component" value="Unassembled WGS sequence"/>
</dbReference>
<protein>
    <submittedName>
        <fullName evidence="2">Uncharacterized protein</fullName>
    </submittedName>
</protein>
<evidence type="ECO:0000313" key="2">
    <source>
        <dbReference type="EMBL" id="KUJ10367.1"/>
    </source>
</evidence>
<keyword evidence="3" id="KW-1185">Reference proteome</keyword>